<dbReference type="HOGENOM" id="CLU_2940153_0_0_7"/>
<evidence type="ECO:0000313" key="1">
    <source>
        <dbReference type="EMBL" id="ABC75993.1"/>
    </source>
</evidence>
<proteinExistence type="predicted"/>
<gene>
    <name evidence="1" type="ORF">SYN_02210</name>
</gene>
<organism evidence="1 2">
    <name type="scientific">Syntrophus aciditrophicus (strain SB)</name>
    <dbReference type="NCBI Taxonomy" id="56780"/>
    <lineage>
        <taxon>Bacteria</taxon>
        <taxon>Pseudomonadati</taxon>
        <taxon>Thermodesulfobacteriota</taxon>
        <taxon>Syntrophia</taxon>
        <taxon>Syntrophales</taxon>
        <taxon>Syntrophaceae</taxon>
        <taxon>Syntrophus</taxon>
    </lineage>
</organism>
<keyword evidence="2" id="KW-1185">Reference proteome</keyword>
<sequence length="60" mass="7076">MRKGNFLVGDDQTFLSVLSRYTEQNCFVLIREQNHYSLNYRNINKISRLHPLALPLLLLV</sequence>
<accession>Q2LYG3</accession>
<name>Q2LYG3_SYNAS</name>
<dbReference type="AlphaFoldDB" id="Q2LYG3"/>
<dbReference type="KEGG" id="sat:SYN_02210"/>
<dbReference type="STRING" id="56780.SYN_02210"/>
<dbReference type="Proteomes" id="UP000001933">
    <property type="component" value="Chromosome"/>
</dbReference>
<dbReference type="InParanoid" id="Q2LYG3"/>
<dbReference type="EMBL" id="CP000252">
    <property type="protein sequence ID" value="ABC75993.1"/>
    <property type="molecule type" value="Genomic_DNA"/>
</dbReference>
<reference evidence="1 2" key="1">
    <citation type="journal article" date="2007" name="Proc. Natl. Acad. Sci. U.S.A.">
        <title>The genome of Syntrophus aciditrophicus: life at the thermodynamic limit of microbial growth.</title>
        <authorList>
            <person name="McInerney M.J."/>
            <person name="Rohlin L."/>
            <person name="Mouttaki H."/>
            <person name="Kim U."/>
            <person name="Krupp R.S."/>
            <person name="Rios-Hernandez L."/>
            <person name="Sieber J."/>
            <person name="Struchtemeyer C.G."/>
            <person name="Bhattacharyya A."/>
            <person name="Campbell J.W."/>
            <person name="Gunsalus R.P."/>
        </authorList>
    </citation>
    <scope>NUCLEOTIDE SEQUENCE [LARGE SCALE GENOMIC DNA]</scope>
    <source>
        <strain evidence="1 2">SB</strain>
    </source>
</reference>
<protein>
    <submittedName>
        <fullName evidence="1">Hypothetical cytosolic protein</fullName>
    </submittedName>
</protein>
<evidence type="ECO:0000313" key="2">
    <source>
        <dbReference type="Proteomes" id="UP000001933"/>
    </source>
</evidence>